<feature type="compositionally biased region" description="Low complexity" evidence="1">
    <location>
        <begin position="56"/>
        <end position="73"/>
    </location>
</feature>
<evidence type="ECO:0000256" key="3">
    <source>
        <dbReference type="SAM" id="SignalP"/>
    </source>
</evidence>
<dbReference type="Proteomes" id="UP000447873">
    <property type="component" value="Unassembled WGS sequence"/>
</dbReference>
<keyword evidence="3" id="KW-0732">Signal</keyword>
<evidence type="ECO:0000313" key="5">
    <source>
        <dbReference type="EMBL" id="KAE9991601.1"/>
    </source>
</evidence>
<evidence type="ECO:0000256" key="2">
    <source>
        <dbReference type="SAM" id="Phobius"/>
    </source>
</evidence>
<feature type="compositionally biased region" description="Low complexity" evidence="1">
    <location>
        <begin position="248"/>
        <end position="257"/>
    </location>
</feature>
<sequence length="296" mass="31643">MRYFFALNSFLLTSLISAQSSFVSSSFFATSSIRPSSSQGPTSRIQSTSTRNQNVATTTPNSNAPSPTSNPTPSSLPICAPQCLILKQAQVRCMQGNPSAQINQTTYQQCFCKSSAYISLQHYDTFCSTECPSQSDRSAIKAFYHDFCSTSTSSTATSLSATDTPSTATGSATKPSSKPLSKATTIGIGVGASIGLILLCCLAYYPVFRAGRRAKQSETSSLAGSHHRRKSSSKTQNTNWTTDEEEGGAPIAEIARSPMRRSRRSSFGRSSIEGIPASPKIPPDTYQVISVAAFKE</sequence>
<feature type="region of interest" description="Disordered" evidence="1">
    <location>
        <begin position="31"/>
        <end position="73"/>
    </location>
</feature>
<evidence type="ECO:0000313" key="7">
    <source>
        <dbReference type="Proteomes" id="UP000490939"/>
    </source>
</evidence>
<evidence type="ECO:0000313" key="6">
    <source>
        <dbReference type="Proteomes" id="UP000447873"/>
    </source>
</evidence>
<gene>
    <name evidence="5" type="ORF">EG327_011369</name>
    <name evidence="4" type="ORF">EG328_009369</name>
</gene>
<evidence type="ECO:0000313" key="4">
    <source>
        <dbReference type="EMBL" id="KAE9983920.1"/>
    </source>
</evidence>
<feature type="compositionally biased region" description="Polar residues" evidence="1">
    <location>
        <begin position="39"/>
        <end position="55"/>
    </location>
</feature>
<dbReference type="EMBL" id="WNWS01000056">
    <property type="protein sequence ID" value="KAE9983920.1"/>
    <property type="molecule type" value="Genomic_DNA"/>
</dbReference>
<feature type="region of interest" description="Disordered" evidence="1">
    <location>
        <begin position="151"/>
        <end position="181"/>
    </location>
</feature>
<dbReference type="EMBL" id="WNWR01000089">
    <property type="protein sequence ID" value="KAE9991601.1"/>
    <property type="molecule type" value="Genomic_DNA"/>
</dbReference>
<keyword evidence="2" id="KW-0812">Transmembrane</keyword>
<reference evidence="4 6" key="1">
    <citation type="submission" date="2018-12" db="EMBL/GenBank/DDBJ databases">
        <title>Venturia inaequalis Genome Resource.</title>
        <authorList>
            <person name="Lichtner F.J."/>
        </authorList>
    </citation>
    <scope>NUCLEOTIDE SEQUENCE [LARGE SCALE GENOMIC DNA]</scope>
    <source>
        <strain evidence="4 6">120213</strain>
        <strain evidence="5 7">DMI_063113</strain>
    </source>
</reference>
<keyword evidence="2" id="KW-1133">Transmembrane helix</keyword>
<feature type="region of interest" description="Disordered" evidence="1">
    <location>
        <begin position="216"/>
        <end position="283"/>
    </location>
</feature>
<feature type="compositionally biased region" description="Polar residues" evidence="1">
    <location>
        <begin position="170"/>
        <end position="181"/>
    </location>
</feature>
<protein>
    <recommendedName>
        <fullName evidence="8">Extracellular membrane protein CFEM domain-containing protein</fullName>
    </recommendedName>
</protein>
<organism evidence="4 6">
    <name type="scientific">Venturia inaequalis</name>
    <name type="common">Apple scab fungus</name>
    <dbReference type="NCBI Taxonomy" id="5025"/>
    <lineage>
        <taxon>Eukaryota</taxon>
        <taxon>Fungi</taxon>
        <taxon>Dikarya</taxon>
        <taxon>Ascomycota</taxon>
        <taxon>Pezizomycotina</taxon>
        <taxon>Dothideomycetes</taxon>
        <taxon>Pleosporomycetidae</taxon>
        <taxon>Venturiales</taxon>
        <taxon>Venturiaceae</taxon>
        <taxon>Venturia</taxon>
    </lineage>
</organism>
<proteinExistence type="predicted"/>
<feature type="chain" id="PRO_5044691099" description="Extracellular membrane protein CFEM domain-containing protein" evidence="3">
    <location>
        <begin position="19"/>
        <end position="296"/>
    </location>
</feature>
<dbReference type="Proteomes" id="UP000490939">
    <property type="component" value="Unassembled WGS sequence"/>
</dbReference>
<name>A0A8H3Z303_VENIN</name>
<comment type="caution">
    <text evidence="4">The sequence shown here is derived from an EMBL/GenBank/DDBJ whole genome shotgun (WGS) entry which is preliminary data.</text>
</comment>
<accession>A0A8H3Z303</accession>
<feature type="signal peptide" evidence="3">
    <location>
        <begin position="1"/>
        <end position="18"/>
    </location>
</feature>
<evidence type="ECO:0000256" key="1">
    <source>
        <dbReference type="SAM" id="MobiDB-lite"/>
    </source>
</evidence>
<keyword evidence="7" id="KW-1185">Reference proteome</keyword>
<dbReference type="AlphaFoldDB" id="A0A8H3Z303"/>
<feature type="compositionally biased region" description="Low complexity" evidence="1">
    <location>
        <begin position="151"/>
        <end position="169"/>
    </location>
</feature>
<keyword evidence="2" id="KW-0472">Membrane</keyword>
<feature type="transmembrane region" description="Helical" evidence="2">
    <location>
        <begin position="186"/>
        <end position="207"/>
    </location>
</feature>
<evidence type="ECO:0008006" key="8">
    <source>
        <dbReference type="Google" id="ProtNLM"/>
    </source>
</evidence>